<protein>
    <recommendedName>
        <fullName evidence="4">RRM domain-containing protein</fullName>
    </recommendedName>
</protein>
<dbReference type="InParanoid" id="A2G4Q4"/>
<dbReference type="OrthoDB" id="1099063at2759"/>
<dbReference type="KEGG" id="tva:4745515"/>
<evidence type="ECO:0000259" key="4">
    <source>
        <dbReference type="PROSITE" id="PS50102"/>
    </source>
</evidence>
<dbReference type="Pfam" id="PF00076">
    <property type="entry name" value="RRM_1"/>
    <property type="match status" value="1"/>
</dbReference>
<dbReference type="STRING" id="5722.A2G4Q4"/>
<reference evidence="5" key="1">
    <citation type="submission" date="2006-10" db="EMBL/GenBank/DDBJ databases">
        <authorList>
            <person name="Amadeo P."/>
            <person name="Zhao Q."/>
            <person name="Wortman J."/>
            <person name="Fraser-Liggett C."/>
            <person name="Carlton J."/>
        </authorList>
    </citation>
    <scope>NUCLEOTIDE SEQUENCE</scope>
    <source>
        <strain evidence="5">G3</strain>
    </source>
</reference>
<evidence type="ECO:0000256" key="2">
    <source>
        <dbReference type="ARBA" id="ARBA00022884"/>
    </source>
</evidence>
<keyword evidence="6" id="KW-1185">Reference proteome</keyword>
<dbReference type="Proteomes" id="UP000001542">
    <property type="component" value="Unassembled WGS sequence"/>
</dbReference>
<dbReference type="SMART" id="SM00360">
    <property type="entry name" value="RRM"/>
    <property type="match status" value="3"/>
</dbReference>
<name>A2G4Q4_TRIV3</name>
<dbReference type="VEuPathDB" id="TrichDB:TVAG_352170"/>
<feature type="domain" description="RRM" evidence="4">
    <location>
        <begin position="161"/>
        <end position="238"/>
    </location>
</feature>
<dbReference type="InterPro" id="IPR012677">
    <property type="entry name" value="Nucleotide-bd_a/b_plait_sf"/>
</dbReference>
<dbReference type="RefSeq" id="XP_001300794.1">
    <property type="nucleotide sequence ID" value="XM_001300793.1"/>
</dbReference>
<keyword evidence="2 3" id="KW-0694">RNA-binding</keyword>
<gene>
    <name evidence="5" type="ORF">TVAG_352170</name>
</gene>
<dbReference type="EMBL" id="DS114386">
    <property type="protein sequence ID" value="EAX87864.1"/>
    <property type="molecule type" value="Genomic_DNA"/>
</dbReference>
<evidence type="ECO:0000256" key="1">
    <source>
        <dbReference type="ARBA" id="ARBA00022737"/>
    </source>
</evidence>
<dbReference type="InterPro" id="IPR035979">
    <property type="entry name" value="RBD_domain_sf"/>
</dbReference>
<sequence length="487" mass="55897">MNSWQKPTRGRHFVLVDTECTKSVDDVTRMFPVKAEFSQHFSRTDLRINVFFISFAEVKTVKELNLLWPKFNINVAPDNVPNNIGNYLAISNLPNALRDDKIAEELVSLFTDEFTVIEAFPSLVTVNIPNVKDAIRVFRFLSVLKIGNEITAISMRNEDIPLVRVTNLPKNVNEKLLVELFSRAGNITHVDIFKQGGYRRYYVADVSFERVENARYAIKTLNYTIVNEKEIRVSQYISRETVREVELNTLVISGLPQYFSSPMLKVLLDSYVPAYQSYMDEIGPHHIRYGIVKYTTEDQADHCIAVLNNAAVDGCQIKINRSKRVAICNFAIDTKDEDVLAMAPTSFDLLNLSARDKQKRPTMYLQFLNEQEMNEGIQKFNSIISNGVRLYAFELKKKRNINSMRSHFVDEQNQHCTVAIHNINPTATNEEEFVRSCLRYGNIEGYHFAPPVLRVVFSKPEDTQRFVKENRRSWVVGGDKLSVALSV</sequence>
<dbReference type="InterPro" id="IPR000504">
    <property type="entry name" value="RRM_dom"/>
</dbReference>
<accession>A2G4Q4</accession>
<evidence type="ECO:0000256" key="3">
    <source>
        <dbReference type="PROSITE-ProRule" id="PRU00176"/>
    </source>
</evidence>
<dbReference type="SMR" id="A2G4Q4"/>
<keyword evidence="1" id="KW-0677">Repeat</keyword>
<evidence type="ECO:0000313" key="6">
    <source>
        <dbReference type="Proteomes" id="UP000001542"/>
    </source>
</evidence>
<reference evidence="5" key="2">
    <citation type="journal article" date="2007" name="Science">
        <title>Draft genome sequence of the sexually transmitted pathogen Trichomonas vaginalis.</title>
        <authorList>
            <person name="Carlton J.M."/>
            <person name="Hirt R.P."/>
            <person name="Silva J.C."/>
            <person name="Delcher A.L."/>
            <person name="Schatz M."/>
            <person name="Zhao Q."/>
            <person name="Wortman J.R."/>
            <person name="Bidwell S.L."/>
            <person name="Alsmark U.C.M."/>
            <person name="Besteiro S."/>
            <person name="Sicheritz-Ponten T."/>
            <person name="Noel C.J."/>
            <person name="Dacks J.B."/>
            <person name="Foster P.G."/>
            <person name="Simillion C."/>
            <person name="Van de Peer Y."/>
            <person name="Miranda-Saavedra D."/>
            <person name="Barton G.J."/>
            <person name="Westrop G.D."/>
            <person name="Mueller S."/>
            <person name="Dessi D."/>
            <person name="Fiori P.L."/>
            <person name="Ren Q."/>
            <person name="Paulsen I."/>
            <person name="Zhang H."/>
            <person name="Bastida-Corcuera F.D."/>
            <person name="Simoes-Barbosa A."/>
            <person name="Brown M.T."/>
            <person name="Hayes R.D."/>
            <person name="Mukherjee M."/>
            <person name="Okumura C.Y."/>
            <person name="Schneider R."/>
            <person name="Smith A.J."/>
            <person name="Vanacova S."/>
            <person name="Villalvazo M."/>
            <person name="Haas B.J."/>
            <person name="Pertea M."/>
            <person name="Feldblyum T.V."/>
            <person name="Utterback T.R."/>
            <person name="Shu C.L."/>
            <person name="Osoegawa K."/>
            <person name="de Jong P.J."/>
            <person name="Hrdy I."/>
            <person name="Horvathova L."/>
            <person name="Zubacova Z."/>
            <person name="Dolezal P."/>
            <person name="Malik S.B."/>
            <person name="Logsdon J.M. Jr."/>
            <person name="Henze K."/>
            <person name="Gupta A."/>
            <person name="Wang C.C."/>
            <person name="Dunne R.L."/>
            <person name="Upcroft J.A."/>
            <person name="Upcroft P."/>
            <person name="White O."/>
            <person name="Salzberg S.L."/>
            <person name="Tang P."/>
            <person name="Chiu C.-H."/>
            <person name="Lee Y.-S."/>
            <person name="Embley T.M."/>
            <person name="Coombs G.H."/>
            <person name="Mottram J.C."/>
            <person name="Tachezy J."/>
            <person name="Fraser-Liggett C.M."/>
            <person name="Johnson P.J."/>
        </authorList>
    </citation>
    <scope>NUCLEOTIDE SEQUENCE [LARGE SCALE GENOMIC DNA]</scope>
    <source>
        <strain evidence="5">G3</strain>
    </source>
</reference>
<dbReference type="PANTHER" id="PTHR24012">
    <property type="entry name" value="RNA BINDING PROTEIN"/>
    <property type="match status" value="1"/>
</dbReference>
<dbReference type="AlphaFoldDB" id="A2G4Q4"/>
<dbReference type="SUPFAM" id="SSF54928">
    <property type="entry name" value="RNA-binding domain, RBD"/>
    <property type="match status" value="1"/>
</dbReference>
<organism evidence="5 6">
    <name type="scientific">Trichomonas vaginalis (strain ATCC PRA-98 / G3)</name>
    <dbReference type="NCBI Taxonomy" id="412133"/>
    <lineage>
        <taxon>Eukaryota</taxon>
        <taxon>Metamonada</taxon>
        <taxon>Parabasalia</taxon>
        <taxon>Trichomonadida</taxon>
        <taxon>Trichomonadidae</taxon>
        <taxon>Trichomonas</taxon>
    </lineage>
</organism>
<dbReference type="Gene3D" id="3.30.70.330">
    <property type="match status" value="2"/>
</dbReference>
<proteinExistence type="predicted"/>
<dbReference type="GO" id="GO:0003723">
    <property type="term" value="F:RNA binding"/>
    <property type="evidence" value="ECO:0000318"/>
    <property type="project" value="GO_Central"/>
</dbReference>
<dbReference type="CDD" id="cd00590">
    <property type="entry name" value="RRM_SF"/>
    <property type="match status" value="2"/>
</dbReference>
<dbReference type="PROSITE" id="PS50102">
    <property type="entry name" value="RRM"/>
    <property type="match status" value="1"/>
</dbReference>
<dbReference type="GO" id="GO:1990904">
    <property type="term" value="C:ribonucleoprotein complex"/>
    <property type="evidence" value="ECO:0000318"/>
    <property type="project" value="GO_Central"/>
</dbReference>
<evidence type="ECO:0000313" key="5">
    <source>
        <dbReference type="EMBL" id="EAX87864.1"/>
    </source>
</evidence>
<dbReference type="VEuPathDB" id="TrichDB:TVAGG3_0714040"/>